<sequence length="182" mass="20542">MNKNILLSILLVFTFTNTVTAHTGLENSSPKDGEVVTEQFQDISLDFETKIEQGSTFRVSVVNGPVVPIANITLNEKQMTGSVEQSLDNGKYLVQWEIIGADGHPIKGEFTFFVEMEQTEELKEKPVEEEKEFENDTNSASHSSNKTENQHESLSDSVLLTILVILTLIIIMTFLIFFRREK</sequence>
<dbReference type="Gene3D" id="2.60.40.1220">
    <property type="match status" value="1"/>
</dbReference>
<dbReference type="InterPro" id="IPR007348">
    <property type="entry name" value="CopC_dom"/>
</dbReference>
<comment type="caution">
    <text evidence="9">The sequence shown here is derived from an EMBL/GenBank/DDBJ whole genome shotgun (WGS) entry which is preliminary data.</text>
</comment>
<evidence type="ECO:0000313" key="10">
    <source>
        <dbReference type="Proteomes" id="UP000018949"/>
    </source>
</evidence>
<keyword evidence="10" id="KW-1185">Reference proteome</keyword>
<evidence type="ECO:0000256" key="3">
    <source>
        <dbReference type="ARBA" id="ARBA00022729"/>
    </source>
</evidence>
<dbReference type="GO" id="GO:0005507">
    <property type="term" value="F:copper ion binding"/>
    <property type="evidence" value="ECO:0007669"/>
    <property type="project" value="InterPro"/>
</dbReference>
<evidence type="ECO:0000256" key="5">
    <source>
        <dbReference type="SAM" id="MobiDB-lite"/>
    </source>
</evidence>
<organism evidence="9 10">
    <name type="scientific">Mesobacillus boroniphilus JCM 21738</name>
    <dbReference type="NCBI Taxonomy" id="1294265"/>
    <lineage>
        <taxon>Bacteria</taxon>
        <taxon>Bacillati</taxon>
        <taxon>Bacillota</taxon>
        <taxon>Bacilli</taxon>
        <taxon>Bacillales</taxon>
        <taxon>Bacillaceae</taxon>
        <taxon>Mesobacillus</taxon>
    </lineage>
</organism>
<dbReference type="AlphaFoldDB" id="W4RRL0"/>
<dbReference type="GO" id="GO:0046688">
    <property type="term" value="P:response to copper ion"/>
    <property type="evidence" value="ECO:0007669"/>
    <property type="project" value="InterPro"/>
</dbReference>
<dbReference type="Pfam" id="PF04234">
    <property type="entry name" value="CopC"/>
    <property type="match status" value="1"/>
</dbReference>
<dbReference type="eggNOG" id="COG2372">
    <property type="taxonomic scope" value="Bacteria"/>
</dbReference>
<feature type="signal peptide" evidence="7">
    <location>
        <begin position="1"/>
        <end position="21"/>
    </location>
</feature>
<keyword evidence="4" id="KW-0186">Copper</keyword>
<dbReference type="GO" id="GO:0005886">
    <property type="term" value="C:plasma membrane"/>
    <property type="evidence" value="ECO:0007669"/>
    <property type="project" value="TreeGrafter"/>
</dbReference>
<dbReference type="SUPFAM" id="SSF81296">
    <property type="entry name" value="E set domains"/>
    <property type="match status" value="1"/>
</dbReference>
<comment type="subcellular location">
    <subcellularLocation>
        <location evidence="1">Cell envelope</location>
    </subcellularLocation>
</comment>
<evidence type="ECO:0000313" key="9">
    <source>
        <dbReference type="EMBL" id="GAE47075.1"/>
    </source>
</evidence>
<dbReference type="PANTHER" id="PTHR34820:SF4">
    <property type="entry name" value="INNER MEMBRANE PROTEIN YEBZ"/>
    <property type="match status" value="1"/>
</dbReference>
<evidence type="ECO:0000256" key="7">
    <source>
        <dbReference type="SAM" id="SignalP"/>
    </source>
</evidence>
<dbReference type="GO" id="GO:0042597">
    <property type="term" value="C:periplasmic space"/>
    <property type="evidence" value="ECO:0007669"/>
    <property type="project" value="InterPro"/>
</dbReference>
<keyword evidence="2" id="KW-0479">Metal-binding</keyword>
<keyword evidence="6" id="KW-0812">Transmembrane</keyword>
<feature type="transmembrane region" description="Helical" evidence="6">
    <location>
        <begin position="158"/>
        <end position="178"/>
    </location>
</feature>
<dbReference type="RefSeq" id="WP_023615005.1">
    <property type="nucleotide sequence ID" value="NZ_BAUW01000062.1"/>
</dbReference>
<dbReference type="GO" id="GO:0030313">
    <property type="term" value="C:cell envelope"/>
    <property type="evidence" value="ECO:0007669"/>
    <property type="project" value="UniProtKB-SubCell"/>
</dbReference>
<accession>W4RRL0</accession>
<evidence type="ECO:0000259" key="8">
    <source>
        <dbReference type="Pfam" id="PF04234"/>
    </source>
</evidence>
<evidence type="ECO:0000256" key="4">
    <source>
        <dbReference type="ARBA" id="ARBA00023008"/>
    </source>
</evidence>
<dbReference type="Proteomes" id="UP000018949">
    <property type="component" value="Unassembled WGS sequence"/>
</dbReference>
<name>W4RRL0_9BACI</name>
<feature type="compositionally biased region" description="Polar residues" evidence="5">
    <location>
        <begin position="136"/>
        <end position="147"/>
    </location>
</feature>
<keyword evidence="3 7" id="KW-0732">Signal</keyword>
<evidence type="ECO:0000256" key="6">
    <source>
        <dbReference type="SAM" id="Phobius"/>
    </source>
</evidence>
<evidence type="ECO:0000256" key="1">
    <source>
        <dbReference type="ARBA" id="ARBA00004196"/>
    </source>
</evidence>
<dbReference type="PANTHER" id="PTHR34820">
    <property type="entry name" value="INNER MEMBRANE PROTEIN YEBZ"/>
    <property type="match status" value="1"/>
</dbReference>
<keyword evidence="6" id="KW-1133">Transmembrane helix</keyword>
<protein>
    <submittedName>
        <fullName evidence="9">Copper resistance protein CopC</fullName>
    </submittedName>
</protein>
<gene>
    <name evidence="9" type="ORF">JCM21738_4019</name>
</gene>
<dbReference type="EMBL" id="BAUW01000062">
    <property type="protein sequence ID" value="GAE47075.1"/>
    <property type="molecule type" value="Genomic_DNA"/>
</dbReference>
<feature type="chain" id="PRO_5004847747" evidence="7">
    <location>
        <begin position="22"/>
        <end position="182"/>
    </location>
</feature>
<reference evidence="9 10" key="1">
    <citation type="submission" date="2013-12" db="EMBL/GenBank/DDBJ databases">
        <title>NBRP : Genome information of microbial organism related human and environment.</title>
        <authorList>
            <person name="Hattori M."/>
            <person name="Oshima K."/>
            <person name="Inaba H."/>
            <person name="Suda W."/>
            <person name="Sakamoto M."/>
            <person name="Iino T."/>
            <person name="Kitahara M."/>
            <person name="Oshida Y."/>
            <person name="Iida T."/>
            <person name="Kudo T."/>
            <person name="Itoh T."/>
            <person name="Ahmed I."/>
            <person name="Ohkuma M."/>
        </authorList>
    </citation>
    <scope>NUCLEOTIDE SEQUENCE [LARGE SCALE GENOMIC DNA]</scope>
    <source>
        <strain evidence="9 10">JCM 21738</strain>
    </source>
</reference>
<dbReference type="GO" id="GO:0006825">
    <property type="term" value="P:copper ion transport"/>
    <property type="evidence" value="ECO:0007669"/>
    <property type="project" value="InterPro"/>
</dbReference>
<dbReference type="InterPro" id="IPR032694">
    <property type="entry name" value="CopC/D"/>
</dbReference>
<feature type="region of interest" description="Disordered" evidence="5">
    <location>
        <begin position="121"/>
        <end position="150"/>
    </location>
</feature>
<evidence type="ECO:0000256" key="2">
    <source>
        <dbReference type="ARBA" id="ARBA00022723"/>
    </source>
</evidence>
<proteinExistence type="predicted"/>
<dbReference type="InterPro" id="IPR014756">
    <property type="entry name" value="Ig_E-set"/>
</dbReference>
<keyword evidence="6" id="KW-0472">Membrane</keyword>
<feature type="domain" description="CopC" evidence="8">
    <location>
        <begin position="22"/>
        <end position="114"/>
    </location>
</feature>
<dbReference type="InterPro" id="IPR014755">
    <property type="entry name" value="Cu-Rt/internalin_Ig-like"/>
</dbReference>